<dbReference type="Gene3D" id="1.25.40.10">
    <property type="entry name" value="Tetratricopeptide repeat domain"/>
    <property type="match status" value="1"/>
</dbReference>
<evidence type="ECO:0000313" key="2">
    <source>
        <dbReference type="Proteomes" id="UP000622317"/>
    </source>
</evidence>
<accession>A0A927FEV5</accession>
<reference evidence="1" key="1">
    <citation type="submission" date="2020-09" db="EMBL/GenBank/DDBJ databases">
        <title>Pelagicoccus enzymogenes sp. nov. with an EPS production, isolated from marine sediment.</title>
        <authorList>
            <person name="Feng X."/>
        </authorList>
    </citation>
    <scope>NUCLEOTIDE SEQUENCE</scope>
    <source>
        <strain evidence="1">NFK12</strain>
    </source>
</reference>
<proteinExistence type="predicted"/>
<dbReference type="InterPro" id="IPR011990">
    <property type="entry name" value="TPR-like_helical_dom_sf"/>
</dbReference>
<organism evidence="1 2">
    <name type="scientific">Pelagicoccus enzymogenes</name>
    <dbReference type="NCBI Taxonomy" id="2773457"/>
    <lineage>
        <taxon>Bacteria</taxon>
        <taxon>Pseudomonadati</taxon>
        <taxon>Verrucomicrobiota</taxon>
        <taxon>Opitutia</taxon>
        <taxon>Puniceicoccales</taxon>
        <taxon>Pelagicoccaceae</taxon>
        <taxon>Pelagicoccus</taxon>
    </lineage>
</organism>
<name>A0A927FEV5_9BACT</name>
<dbReference type="AlphaFoldDB" id="A0A927FEV5"/>
<dbReference type="EMBL" id="JACYFG010000051">
    <property type="protein sequence ID" value="MBD5782118.1"/>
    <property type="molecule type" value="Genomic_DNA"/>
</dbReference>
<sequence length="155" mass="18062">MSYANGYIELGMLKEASEELDAIEPSERLMDDVLLVRSRLYLEARNWELMEAVSKQLAEQTPSSRHAWINWAYALREMERNEEAKNIALRALVLHPQEPVLWFNLACYCSLLGQYQDASDHLDSAIKLDRDFEQESVDDPDLEGLWNWLKSQEQT</sequence>
<dbReference type="NCBIfam" id="NF047558">
    <property type="entry name" value="TPR_END_plus"/>
    <property type="match status" value="1"/>
</dbReference>
<dbReference type="Pfam" id="PF13428">
    <property type="entry name" value="TPR_14"/>
    <property type="match status" value="1"/>
</dbReference>
<dbReference type="Proteomes" id="UP000622317">
    <property type="component" value="Unassembled WGS sequence"/>
</dbReference>
<protein>
    <submittedName>
        <fullName evidence="1">Tetratricopeptide repeat protein</fullName>
    </submittedName>
</protein>
<dbReference type="RefSeq" id="WP_318186792.1">
    <property type="nucleotide sequence ID" value="NZ_JACYFG010000051.1"/>
</dbReference>
<evidence type="ECO:0000313" key="1">
    <source>
        <dbReference type="EMBL" id="MBD5782118.1"/>
    </source>
</evidence>
<dbReference type="InterPro" id="IPR019734">
    <property type="entry name" value="TPR_rpt"/>
</dbReference>
<keyword evidence="2" id="KW-1185">Reference proteome</keyword>
<dbReference type="SMART" id="SM00028">
    <property type="entry name" value="TPR"/>
    <property type="match status" value="2"/>
</dbReference>
<gene>
    <name evidence="1" type="ORF">IEN85_21650</name>
</gene>
<comment type="caution">
    <text evidence="1">The sequence shown here is derived from an EMBL/GenBank/DDBJ whole genome shotgun (WGS) entry which is preliminary data.</text>
</comment>
<dbReference type="SUPFAM" id="SSF48452">
    <property type="entry name" value="TPR-like"/>
    <property type="match status" value="1"/>
</dbReference>